<keyword evidence="8" id="KW-1185">Reference proteome</keyword>
<feature type="compositionally biased region" description="Acidic residues" evidence="5">
    <location>
        <begin position="13"/>
        <end position="35"/>
    </location>
</feature>
<dbReference type="Gene3D" id="4.10.280.10">
    <property type="entry name" value="Helix-loop-helix DNA-binding domain"/>
    <property type="match status" value="1"/>
</dbReference>
<evidence type="ECO:0000256" key="5">
    <source>
        <dbReference type="SAM" id="MobiDB-lite"/>
    </source>
</evidence>
<name>A0AAN7J8E7_9MYRT</name>
<evidence type="ECO:0000256" key="4">
    <source>
        <dbReference type="ARBA" id="ARBA00023242"/>
    </source>
</evidence>
<dbReference type="PROSITE" id="PS50888">
    <property type="entry name" value="BHLH"/>
    <property type="match status" value="1"/>
</dbReference>
<accession>A0AAN7J8E7</accession>
<dbReference type="GO" id="GO:0046983">
    <property type="term" value="F:protein dimerization activity"/>
    <property type="evidence" value="ECO:0007669"/>
    <property type="project" value="InterPro"/>
</dbReference>
<comment type="caution">
    <text evidence="7">The sequence shown here is derived from an EMBL/GenBank/DDBJ whole genome shotgun (WGS) entry which is preliminary data.</text>
</comment>
<keyword evidence="4" id="KW-0539">Nucleus</keyword>
<gene>
    <name evidence="7" type="ORF">SAY87_032413</name>
</gene>
<evidence type="ECO:0000256" key="2">
    <source>
        <dbReference type="ARBA" id="ARBA00023015"/>
    </source>
</evidence>
<feature type="region of interest" description="Disordered" evidence="5">
    <location>
        <begin position="324"/>
        <end position="346"/>
    </location>
</feature>
<evidence type="ECO:0000313" key="7">
    <source>
        <dbReference type="EMBL" id="KAK4740481.1"/>
    </source>
</evidence>
<dbReference type="PANTHER" id="PTHR46412">
    <property type="entry name" value="BES1-INTERACTING MYC-LIKE PROTEIN"/>
    <property type="match status" value="1"/>
</dbReference>
<dbReference type="SUPFAM" id="SSF47459">
    <property type="entry name" value="HLH, helix-loop-helix DNA-binding domain"/>
    <property type="match status" value="1"/>
</dbReference>
<dbReference type="GO" id="GO:0006351">
    <property type="term" value="P:DNA-templated transcription"/>
    <property type="evidence" value="ECO:0007669"/>
    <property type="project" value="InterPro"/>
</dbReference>
<dbReference type="CDD" id="cd11453">
    <property type="entry name" value="bHLH_AtBIM_like"/>
    <property type="match status" value="1"/>
</dbReference>
<dbReference type="InterPro" id="IPR036638">
    <property type="entry name" value="HLH_DNA-bd_sf"/>
</dbReference>
<comment type="subcellular location">
    <subcellularLocation>
        <location evidence="1">Nucleus</location>
    </subcellularLocation>
</comment>
<dbReference type="AlphaFoldDB" id="A0AAN7J8E7"/>
<keyword evidence="3" id="KW-0804">Transcription</keyword>
<evidence type="ECO:0000256" key="3">
    <source>
        <dbReference type="ARBA" id="ARBA00023163"/>
    </source>
</evidence>
<dbReference type="EMBL" id="JAXIOK010000241">
    <property type="protein sequence ID" value="KAK4740481.1"/>
    <property type="molecule type" value="Genomic_DNA"/>
</dbReference>
<evidence type="ECO:0000313" key="8">
    <source>
        <dbReference type="Proteomes" id="UP001345219"/>
    </source>
</evidence>
<feature type="domain" description="BHLH" evidence="6">
    <location>
        <begin position="65"/>
        <end position="115"/>
    </location>
</feature>
<evidence type="ECO:0000259" key="6">
    <source>
        <dbReference type="PROSITE" id="PS50888"/>
    </source>
</evidence>
<evidence type="ECO:0000256" key="1">
    <source>
        <dbReference type="ARBA" id="ARBA00004123"/>
    </source>
</evidence>
<keyword evidence="2" id="KW-0805">Transcription regulation</keyword>
<sequence length="346" mass="38726">MVRASKSSLHELDLEDVEEHEEEKEEEEEEEEEENYFGVDFTTRPDSTAKGDIGQVNGKKGNANTTRSKHSETEQRRRSKINQRFQTLRDLIPQKDQKRDKASFLSEVIEYIQFLQDKILMYNESYQGYHQEPTKLTPWMNNSGTIDSHLESAQFARSGTSYENNFLINPGVLAAATNSLQHDIENAGGHVHMQSGIYASVERGGISSIKQEPLRSVGNMTSHLQPQLWPAVPFAADYSLPNSSQNQHKPQDIENGENLSSSYSQGILNTLTQALQNAGVELSQTSISVQIDVRRRANPLAAASLLSSKDHENHQSSCQTVAYCEDGSSGKKSSQQPLKKLRTEKS</sequence>
<reference evidence="7 8" key="1">
    <citation type="journal article" date="2023" name="Hortic Res">
        <title>Pangenome of water caltrop reveals structural variations and asymmetric subgenome divergence after allopolyploidization.</title>
        <authorList>
            <person name="Zhang X."/>
            <person name="Chen Y."/>
            <person name="Wang L."/>
            <person name="Yuan Y."/>
            <person name="Fang M."/>
            <person name="Shi L."/>
            <person name="Lu R."/>
            <person name="Comes H.P."/>
            <person name="Ma Y."/>
            <person name="Chen Y."/>
            <person name="Huang G."/>
            <person name="Zhou Y."/>
            <person name="Zheng Z."/>
            <person name="Qiu Y."/>
        </authorList>
    </citation>
    <scope>NUCLEOTIDE SEQUENCE [LARGE SCALE GENOMIC DNA]</scope>
    <source>
        <tissue evidence="7">Roots</tissue>
    </source>
</reference>
<feature type="region of interest" description="Disordered" evidence="5">
    <location>
        <begin position="240"/>
        <end position="261"/>
    </location>
</feature>
<proteinExistence type="predicted"/>
<dbReference type="Pfam" id="PF00010">
    <property type="entry name" value="HLH"/>
    <property type="match status" value="1"/>
</dbReference>
<dbReference type="InterPro" id="IPR011598">
    <property type="entry name" value="bHLH_dom"/>
</dbReference>
<dbReference type="PANTHER" id="PTHR46412:SF9">
    <property type="entry name" value="TRANSCRIPTION FACTOR BIM3"/>
    <property type="match status" value="1"/>
</dbReference>
<organism evidence="7 8">
    <name type="scientific">Trapa incisa</name>
    <dbReference type="NCBI Taxonomy" id="236973"/>
    <lineage>
        <taxon>Eukaryota</taxon>
        <taxon>Viridiplantae</taxon>
        <taxon>Streptophyta</taxon>
        <taxon>Embryophyta</taxon>
        <taxon>Tracheophyta</taxon>
        <taxon>Spermatophyta</taxon>
        <taxon>Magnoliopsida</taxon>
        <taxon>eudicotyledons</taxon>
        <taxon>Gunneridae</taxon>
        <taxon>Pentapetalae</taxon>
        <taxon>rosids</taxon>
        <taxon>malvids</taxon>
        <taxon>Myrtales</taxon>
        <taxon>Lythraceae</taxon>
        <taxon>Trapa</taxon>
    </lineage>
</organism>
<protein>
    <recommendedName>
        <fullName evidence="6">BHLH domain-containing protein</fullName>
    </recommendedName>
</protein>
<feature type="region of interest" description="Disordered" evidence="5">
    <location>
        <begin position="1"/>
        <end position="79"/>
    </location>
</feature>
<dbReference type="Proteomes" id="UP001345219">
    <property type="component" value="Unassembled WGS sequence"/>
</dbReference>
<dbReference type="SMART" id="SM00353">
    <property type="entry name" value="HLH"/>
    <property type="match status" value="1"/>
</dbReference>
<dbReference type="InterPro" id="IPR044295">
    <property type="entry name" value="BIM1/2/3"/>
</dbReference>
<dbReference type="GO" id="GO:0005634">
    <property type="term" value="C:nucleus"/>
    <property type="evidence" value="ECO:0007669"/>
    <property type="project" value="UniProtKB-SubCell"/>
</dbReference>
<dbReference type="GO" id="GO:0003700">
    <property type="term" value="F:DNA-binding transcription factor activity"/>
    <property type="evidence" value="ECO:0007669"/>
    <property type="project" value="InterPro"/>
</dbReference>